<dbReference type="Pfam" id="PF01037">
    <property type="entry name" value="AsnC_trans_reg"/>
    <property type="match status" value="1"/>
</dbReference>
<dbReference type="HOGENOM" id="CLU_091233_5_2_11"/>
<evidence type="ECO:0000313" key="5">
    <source>
        <dbReference type="EMBL" id="EJZ07763.1"/>
    </source>
</evidence>
<dbReference type="RefSeq" id="WP_003932623.1">
    <property type="nucleotide sequence ID" value="NZ_JH814697.1"/>
</dbReference>
<dbReference type="InterPro" id="IPR036388">
    <property type="entry name" value="WH-like_DNA-bd_sf"/>
</dbReference>
<dbReference type="PANTHER" id="PTHR30154:SF34">
    <property type="entry name" value="TRANSCRIPTIONAL REGULATOR AZLB"/>
    <property type="match status" value="1"/>
</dbReference>
<keyword evidence="6" id="KW-1185">Reference proteome</keyword>
<dbReference type="PANTHER" id="PTHR30154">
    <property type="entry name" value="LEUCINE-RESPONSIVE REGULATORY PROTEIN"/>
    <property type="match status" value="1"/>
</dbReference>
<dbReference type="InterPro" id="IPR000485">
    <property type="entry name" value="AsnC-type_HTH_dom"/>
</dbReference>
<evidence type="ECO:0000256" key="3">
    <source>
        <dbReference type="ARBA" id="ARBA00023163"/>
    </source>
</evidence>
<accession>K0UYR3</accession>
<organism evidence="5 6">
    <name type="scientific">Mycolicibacterium vaccae ATCC 25954</name>
    <dbReference type="NCBI Taxonomy" id="1194972"/>
    <lineage>
        <taxon>Bacteria</taxon>
        <taxon>Bacillati</taxon>
        <taxon>Actinomycetota</taxon>
        <taxon>Actinomycetes</taxon>
        <taxon>Mycobacteriales</taxon>
        <taxon>Mycobacteriaceae</taxon>
        <taxon>Mycolicibacterium</taxon>
    </lineage>
</organism>
<dbReference type="EMBL" id="ALQA01000039">
    <property type="protein sequence ID" value="EJZ07763.1"/>
    <property type="molecule type" value="Genomic_DNA"/>
</dbReference>
<dbReference type="Gene3D" id="1.10.10.10">
    <property type="entry name" value="Winged helix-like DNA-binding domain superfamily/Winged helix DNA-binding domain"/>
    <property type="match status" value="1"/>
</dbReference>
<dbReference type="SUPFAM" id="SSF54909">
    <property type="entry name" value="Dimeric alpha+beta barrel"/>
    <property type="match status" value="1"/>
</dbReference>
<feature type="domain" description="HTH asnC-type" evidence="4">
    <location>
        <begin position="9"/>
        <end position="69"/>
    </location>
</feature>
<reference evidence="5 6" key="1">
    <citation type="journal article" date="2012" name="J. Bacteriol.">
        <title>Complete Genome Sequence of Mycobacterium vaccae Type Strain ATCC 25954.</title>
        <authorList>
            <person name="Ho Y.S."/>
            <person name="Adroub S.A."/>
            <person name="Abadi M."/>
            <person name="Al Alwan B."/>
            <person name="Alkhateeb R."/>
            <person name="Gao G."/>
            <person name="Ragab A."/>
            <person name="Ali S."/>
            <person name="van Soolingen D."/>
            <person name="Bitter W."/>
            <person name="Pain A."/>
            <person name="Abdallah A.M."/>
        </authorList>
    </citation>
    <scope>NUCLEOTIDE SEQUENCE [LARGE SCALE GENOMIC DNA]</scope>
    <source>
        <strain evidence="5 6">ATCC 25954</strain>
    </source>
</reference>
<dbReference type="Gene3D" id="3.30.70.920">
    <property type="match status" value="1"/>
</dbReference>
<dbReference type="PROSITE" id="PS00519">
    <property type="entry name" value="HTH_ASNC_1"/>
    <property type="match status" value="1"/>
</dbReference>
<dbReference type="Proteomes" id="UP000006072">
    <property type="component" value="Unassembled WGS sequence"/>
</dbReference>
<dbReference type="CDD" id="cd00090">
    <property type="entry name" value="HTH_ARSR"/>
    <property type="match status" value="1"/>
</dbReference>
<keyword evidence="1" id="KW-0805">Transcription regulation</keyword>
<dbReference type="eggNOG" id="COG1522">
    <property type="taxonomic scope" value="Bacteria"/>
</dbReference>
<dbReference type="GO" id="GO:0043200">
    <property type="term" value="P:response to amino acid"/>
    <property type="evidence" value="ECO:0007669"/>
    <property type="project" value="TreeGrafter"/>
</dbReference>
<sequence>MADETEGALDKVSAAIVDSLRSDGRKSYAAIAKEVGVSEATVRQRLQKLIEQGHMQIVAVTNPVGPGRFTSMLLVKTDGGVDEVAAALRNVPEVTFAVATAGAYDVLVEVTSRDGAHLLSVIEGSIRTLDAVTDVQTLIYLKLLKLSYQSGVWPTTG</sequence>
<dbReference type="SUPFAM" id="SSF46785">
    <property type="entry name" value="Winged helix' DNA-binding domain"/>
    <property type="match status" value="1"/>
</dbReference>
<protein>
    <submittedName>
        <fullName evidence="5">Transcriptional regulator</fullName>
    </submittedName>
</protein>
<dbReference type="InterPro" id="IPR011008">
    <property type="entry name" value="Dimeric_a/b-barrel"/>
</dbReference>
<dbReference type="GO" id="GO:0043565">
    <property type="term" value="F:sequence-specific DNA binding"/>
    <property type="evidence" value="ECO:0007669"/>
    <property type="project" value="InterPro"/>
</dbReference>
<dbReference type="InterPro" id="IPR019887">
    <property type="entry name" value="Tscrpt_reg_AsnC/Lrp_C"/>
</dbReference>
<evidence type="ECO:0000313" key="6">
    <source>
        <dbReference type="Proteomes" id="UP000006072"/>
    </source>
</evidence>
<dbReference type="InterPro" id="IPR019888">
    <property type="entry name" value="Tscrpt_reg_AsnC-like"/>
</dbReference>
<evidence type="ECO:0000256" key="2">
    <source>
        <dbReference type="ARBA" id="ARBA00023125"/>
    </source>
</evidence>
<keyword evidence="3" id="KW-0804">Transcription</keyword>
<dbReference type="InterPro" id="IPR036390">
    <property type="entry name" value="WH_DNA-bd_sf"/>
</dbReference>
<comment type="caution">
    <text evidence="5">The sequence shown here is derived from an EMBL/GenBank/DDBJ whole genome shotgun (WGS) entry which is preliminary data.</text>
</comment>
<evidence type="ECO:0000259" key="4">
    <source>
        <dbReference type="PROSITE" id="PS50956"/>
    </source>
</evidence>
<name>K0UYR3_MYCVA</name>
<dbReference type="SMART" id="SM00344">
    <property type="entry name" value="HTH_ASNC"/>
    <property type="match status" value="1"/>
</dbReference>
<keyword evidence="2" id="KW-0238">DNA-binding</keyword>
<dbReference type="Pfam" id="PF13404">
    <property type="entry name" value="HTH_AsnC-type"/>
    <property type="match status" value="1"/>
</dbReference>
<proteinExistence type="predicted"/>
<dbReference type="GO" id="GO:0005829">
    <property type="term" value="C:cytosol"/>
    <property type="evidence" value="ECO:0007669"/>
    <property type="project" value="TreeGrafter"/>
</dbReference>
<evidence type="ECO:0000256" key="1">
    <source>
        <dbReference type="ARBA" id="ARBA00023015"/>
    </source>
</evidence>
<dbReference type="InterPro" id="IPR019885">
    <property type="entry name" value="Tscrpt_reg_HTH_AsnC-type_CS"/>
</dbReference>
<dbReference type="PATRIC" id="fig|1194972.3.peg.3516"/>
<gene>
    <name evidence="5" type="ORF">MVAC_17648</name>
</gene>
<dbReference type="PRINTS" id="PR00033">
    <property type="entry name" value="HTHASNC"/>
</dbReference>
<dbReference type="PROSITE" id="PS50956">
    <property type="entry name" value="HTH_ASNC_2"/>
    <property type="match status" value="1"/>
</dbReference>
<dbReference type="InterPro" id="IPR011991">
    <property type="entry name" value="ArsR-like_HTH"/>
</dbReference>
<dbReference type="AlphaFoldDB" id="K0UYR3"/>